<evidence type="ECO:0000259" key="7">
    <source>
        <dbReference type="PROSITE" id="PS50850"/>
    </source>
</evidence>
<feature type="domain" description="Major facilitator superfamily (MFS) profile" evidence="7">
    <location>
        <begin position="44"/>
        <end position="426"/>
    </location>
</feature>
<sequence>MSAAQRRHRLFPVSGSRAGRSGVAQYLWSRRRGTVTQQQTPWRQHGLIQAVFFLMGAELFLASPLLPTISGDFGTSIAATAWVVTVFGLSYAIASPLVGALTEHLPRRRVIVSGIAVFATGELLCALAPGLGWLLAARVIGGIGGALVGPAMWAYLAETAAPRERGRAIARGSAAYAGGQIVGVPLATFAAAASSWRFAFAVVALGLVVAGTLIALRLRESIRAAGSSARPLGALRSSFGLWKVGVFRTIMAGNFFVQAARLGTYAYAGALFATRFDFGTGVLGLVGMAVGVGSLIGSLIAGPLIDRWSSAGRHVSQLSVGWGLALAVGLAVATTADSWQLMLAGFVLAFFCGTAFFSTAQVYLTTVMADRRAPAVSWNNSVLYIGTGAGTTALGLTTLGGTAFAVCSVVFALCAAGFSAVLALRRPDARMRTSDQAERNSGRPARGPAE</sequence>
<feature type="transmembrane region" description="Helical" evidence="6">
    <location>
        <begin position="317"/>
        <end position="336"/>
    </location>
</feature>
<dbReference type="CDD" id="cd17324">
    <property type="entry name" value="MFS_NepI_like"/>
    <property type="match status" value="1"/>
</dbReference>
<dbReference type="InterPro" id="IPR011701">
    <property type="entry name" value="MFS"/>
</dbReference>
<feature type="transmembrane region" description="Helical" evidence="6">
    <location>
        <begin position="110"/>
        <end position="129"/>
    </location>
</feature>
<evidence type="ECO:0000313" key="9">
    <source>
        <dbReference type="Proteomes" id="UP000316256"/>
    </source>
</evidence>
<dbReference type="InterPro" id="IPR020846">
    <property type="entry name" value="MFS_dom"/>
</dbReference>
<feature type="transmembrane region" description="Helical" evidence="6">
    <location>
        <begin position="198"/>
        <end position="218"/>
    </location>
</feature>
<gene>
    <name evidence="8" type="ORF">FK531_20010</name>
</gene>
<evidence type="ECO:0000256" key="1">
    <source>
        <dbReference type="ARBA" id="ARBA00004651"/>
    </source>
</evidence>
<dbReference type="EMBL" id="VIGH01000010">
    <property type="protein sequence ID" value="TQF65724.1"/>
    <property type="molecule type" value="Genomic_DNA"/>
</dbReference>
<dbReference type="PANTHER" id="PTHR43124">
    <property type="entry name" value="PURINE EFFLUX PUMP PBUE"/>
    <property type="match status" value="1"/>
</dbReference>
<keyword evidence="5 6" id="KW-0472">Membrane</keyword>
<feature type="transmembrane region" description="Helical" evidence="6">
    <location>
        <begin position="280"/>
        <end position="305"/>
    </location>
</feature>
<accession>A0A541B092</accession>
<organism evidence="8 9">
    <name type="scientific">Rhodococcus spelaei</name>
    <dbReference type="NCBI Taxonomy" id="2546320"/>
    <lineage>
        <taxon>Bacteria</taxon>
        <taxon>Bacillati</taxon>
        <taxon>Actinomycetota</taxon>
        <taxon>Actinomycetes</taxon>
        <taxon>Mycobacteriales</taxon>
        <taxon>Nocardiaceae</taxon>
        <taxon>Rhodococcus</taxon>
    </lineage>
</organism>
<keyword evidence="9" id="KW-1185">Reference proteome</keyword>
<comment type="caution">
    <text evidence="8">The sequence shown here is derived from an EMBL/GenBank/DDBJ whole genome shotgun (WGS) entry which is preliminary data.</text>
</comment>
<feature type="transmembrane region" description="Helical" evidence="6">
    <location>
        <begin position="47"/>
        <end position="65"/>
    </location>
</feature>
<dbReference type="GO" id="GO:0005886">
    <property type="term" value="C:plasma membrane"/>
    <property type="evidence" value="ECO:0007669"/>
    <property type="project" value="UniProtKB-SubCell"/>
</dbReference>
<proteinExistence type="predicted"/>
<dbReference type="AlphaFoldDB" id="A0A541B092"/>
<dbReference type="SUPFAM" id="SSF103473">
    <property type="entry name" value="MFS general substrate transporter"/>
    <property type="match status" value="1"/>
</dbReference>
<feature type="transmembrane region" description="Helical" evidence="6">
    <location>
        <begin position="402"/>
        <end position="424"/>
    </location>
</feature>
<dbReference type="InterPro" id="IPR050189">
    <property type="entry name" value="MFS_Efflux_Transporters"/>
</dbReference>
<evidence type="ECO:0000256" key="6">
    <source>
        <dbReference type="SAM" id="Phobius"/>
    </source>
</evidence>
<evidence type="ECO:0000313" key="8">
    <source>
        <dbReference type="EMBL" id="TQF65724.1"/>
    </source>
</evidence>
<feature type="transmembrane region" description="Helical" evidence="6">
    <location>
        <begin position="376"/>
        <end position="396"/>
    </location>
</feature>
<evidence type="ECO:0000256" key="2">
    <source>
        <dbReference type="ARBA" id="ARBA00022475"/>
    </source>
</evidence>
<dbReference type="Pfam" id="PF07690">
    <property type="entry name" value="MFS_1"/>
    <property type="match status" value="1"/>
</dbReference>
<reference evidence="8 9" key="1">
    <citation type="submission" date="2019-06" db="EMBL/GenBank/DDBJ databases">
        <title>Rhodococcus spaelei sp. nov., isolated from a cave.</title>
        <authorList>
            <person name="Lee S.D."/>
        </authorList>
    </citation>
    <scope>NUCLEOTIDE SEQUENCE [LARGE SCALE GENOMIC DNA]</scope>
    <source>
        <strain evidence="8 9">C9-5</strain>
    </source>
</reference>
<dbReference type="PROSITE" id="PS50850">
    <property type="entry name" value="MFS"/>
    <property type="match status" value="1"/>
</dbReference>
<dbReference type="OrthoDB" id="4571168at2"/>
<name>A0A541B092_9NOCA</name>
<dbReference type="PANTHER" id="PTHR43124:SF3">
    <property type="entry name" value="CHLORAMPHENICOL EFFLUX PUMP RV0191"/>
    <property type="match status" value="1"/>
</dbReference>
<feature type="transmembrane region" description="Helical" evidence="6">
    <location>
        <begin position="168"/>
        <end position="192"/>
    </location>
</feature>
<protein>
    <submittedName>
        <fullName evidence="8">MFS transporter</fullName>
    </submittedName>
</protein>
<feature type="transmembrane region" description="Helical" evidence="6">
    <location>
        <begin position="135"/>
        <end position="156"/>
    </location>
</feature>
<keyword evidence="2" id="KW-1003">Cell membrane</keyword>
<feature type="transmembrane region" description="Helical" evidence="6">
    <location>
        <begin position="77"/>
        <end position="98"/>
    </location>
</feature>
<evidence type="ECO:0000256" key="5">
    <source>
        <dbReference type="ARBA" id="ARBA00023136"/>
    </source>
</evidence>
<dbReference type="InterPro" id="IPR036259">
    <property type="entry name" value="MFS_trans_sf"/>
</dbReference>
<dbReference type="Proteomes" id="UP000316256">
    <property type="component" value="Unassembled WGS sequence"/>
</dbReference>
<evidence type="ECO:0000256" key="4">
    <source>
        <dbReference type="ARBA" id="ARBA00022989"/>
    </source>
</evidence>
<keyword evidence="3 6" id="KW-0812">Transmembrane</keyword>
<keyword evidence="4 6" id="KW-1133">Transmembrane helix</keyword>
<feature type="transmembrane region" description="Helical" evidence="6">
    <location>
        <begin position="342"/>
        <end position="364"/>
    </location>
</feature>
<dbReference type="GO" id="GO:0022857">
    <property type="term" value="F:transmembrane transporter activity"/>
    <property type="evidence" value="ECO:0007669"/>
    <property type="project" value="InterPro"/>
</dbReference>
<dbReference type="Gene3D" id="1.20.1250.20">
    <property type="entry name" value="MFS general substrate transporter like domains"/>
    <property type="match status" value="1"/>
</dbReference>
<feature type="transmembrane region" description="Helical" evidence="6">
    <location>
        <begin position="239"/>
        <end position="260"/>
    </location>
</feature>
<comment type="subcellular location">
    <subcellularLocation>
        <location evidence="1">Cell membrane</location>
        <topology evidence="1">Multi-pass membrane protein</topology>
    </subcellularLocation>
</comment>
<evidence type="ECO:0000256" key="3">
    <source>
        <dbReference type="ARBA" id="ARBA00022692"/>
    </source>
</evidence>